<name>A0AAD1Y0R3_EUPCR</name>
<dbReference type="AlphaFoldDB" id="A0AAD1Y0R3"/>
<keyword evidence="2" id="KW-1185">Reference proteome</keyword>
<dbReference type="Proteomes" id="UP001295684">
    <property type="component" value="Unassembled WGS sequence"/>
</dbReference>
<accession>A0AAD1Y0R3</accession>
<sequence>MKVFPEYFEFSQFNMARENQFCIKRPYINFYKTLNFNFQEYNANLKLQCVHWHRLLMSCANVFGYFEMLKNIRCQETVEYFKQCLQLNTFFAYHKKYYPNEYFTSEYWRVSPHYESIFLDSD</sequence>
<reference evidence="1" key="1">
    <citation type="submission" date="2023-07" db="EMBL/GenBank/DDBJ databases">
        <authorList>
            <consortium name="AG Swart"/>
            <person name="Singh M."/>
            <person name="Singh A."/>
            <person name="Seah K."/>
            <person name="Emmerich C."/>
        </authorList>
    </citation>
    <scope>NUCLEOTIDE SEQUENCE</scope>
    <source>
        <strain evidence="1">DP1</strain>
    </source>
</reference>
<gene>
    <name evidence="1" type="ORF">ECRASSUSDP1_LOCUS23862</name>
</gene>
<proteinExistence type="predicted"/>
<organism evidence="1 2">
    <name type="scientific">Euplotes crassus</name>
    <dbReference type="NCBI Taxonomy" id="5936"/>
    <lineage>
        <taxon>Eukaryota</taxon>
        <taxon>Sar</taxon>
        <taxon>Alveolata</taxon>
        <taxon>Ciliophora</taxon>
        <taxon>Intramacronucleata</taxon>
        <taxon>Spirotrichea</taxon>
        <taxon>Hypotrichia</taxon>
        <taxon>Euplotida</taxon>
        <taxon>Euplotidae</taxon>
        <taxon>Moneuplotes</taxon>
    </lineage>
</organism>
<comment type="caution">
    <text evidence="1">The sequence shown here is derived from an EMBL/GenBank/DDBJ whole genome shotgun (WGS) entry which is preliminary data.</text>
</comment>
<dbReference type="EMBL" id="CAMPGE010024561">
    <property type="protein sequence ID" value="CAI2382389.1"/>
    <property type="molecule type" value="Genomic_DNA"/>
</dbReference>
<evidence type="ECO:0000313" key="1">
    <source>
        <dbReference type="EMBL" id="CAI2382389.1"/>
    </source>
</evidence>
<evidence type="ECO:0000313" key="2">
    <source>
        <dbReference type="Proteomes" id="UP001295684"/>
    </source>
</evidence>
<protein>
    <submittedName>
        <fullName evidence="1">Uncharacterized protein</fullName>
    </submittedName>
</protein>